<protein>
    <submittedName>
        <fullName evidence="1">Uncharacterized protein</fullName>
    </submittedName>
</protein>
<gene>
    <name evidence="1" type="ORF">H6G05_03835</name>
</gene>
<dbReference type="Proteomes" id="UP000618445">
    <property type="component" value="Unassembled WGS sequence"/>
</dbReference>
<keyword evidence="2" id="KW-1185">Reference proteome</keyword>
<dbReference type="EMBL" id="JACJQY010000004">
    <property type="protein sequence ID" value="MBD2315979.1"/>
    <property type="molecule type" value="Genomic_DNA"/>
</dbReference>
<accession>A0ABR8C5E0</accession>
<sequence>MKDINSLLNEYSIFTTPEKFHFFGCNAHEILGSFEEREIYNFLRSIILNEKENTNIRKKAIELHTEYILISKLKPRYALDILISSWEKTQDVFLEVRRLKDLFLFYELEQSDIKKIYQLGTHNDEVEIQAESYFYLGLIYFLSALKSEKSEFKKMLQDSLSAFDSAFEIIENRIDAEFFKAIINFILDLMEGRKESSNYHLSRLTDILWRRDILSISNVNSPFWVSFYKVLLSISKVEELLQPSWLDYRENFSKLHYYYCEIKNDELKDRLSESLLKEEFSKYCIASFFDPYILISPNYELAKIDVRLKEVSVNSEEYKFLNYLKELGSNSDSKKKIGIEELTNKFLQLFPDRDLSLIEPLLSQISNQSDVNKLFQAFNILKEPSTELFLDSCLHSCIELQSNKIYSKASEDERNTFIASILNTKDWVVKDQTRRGLSYQGKSAGELDMFITLQNGRPFAVVEALNLDSLDKKYIDLHLEKIFRYDTLGLKQNMILIYSSAQKFNELWKKYCGYIKEVNYPYDLIQSNKLDSYNIFPEIRLTETIHLREGMEVSLFHIMVNMNVLIRD</sequence>
<comment type="caution">
    <text evidence="1">The sequence shown here is derived from an EMBL/GenBank/DDBJ whole genome shotgun (WGS) entry which is preliminary data.</text>
</comment>
<proteinExistence type="predicted"/>
<dbReference type="RefSeq" id="WP_190576459.1">
    <property type="nucleotide sequence ID" value="NZ_CAWPQU010000034.1"/>
</dbReference>
<evidence type="ECO:0000313" key="1">
    <source>
        <dbReference type="EMBL" id="MBD2315979.1"/>
    </source>
</evidence>
<evidence type="ECO:0000313" key="2">
    <source>
        <dbReference type="Proteomes" id="UP000618445"/>
    </source>
</evidence>
<organism evidence="1 2">
    <name type="scientific">Phormidium tenue FACHB-1050</name>
    <dbReference type="NCBI Taxonomy" id="2692857"/>
    <lineage>
        <taxon>Bacteria</taxon>
        <taxon>Bacillati</taxon>
        <taxon>Cyanobacteriota</taxon>
        <taxon>Cyanophyceae</taxon>
        <taxon>Oscillatoriophycideae</taxon>
        <taxon>Oscillatoriales</taxon>
        <taxon>Oscillatoriaceae</taxon>
        <taxon>Phormidium</taxon>
    </lineage>
</organism>
<reference evidence="1 2" key="1">
    <citation type="journal article" date="2020" name="ISME J.">
        <title>Comparative genomics reveals insights into cyanobacterial evolution and habitat adaptation.</title>
        <authorList>
            <person name="Chen M.Y."/>
            <person name="Teng W.K."/>
            <person name="Zhao L."/>
            <person name="Hu C.X."/>
            <person name="Zhou Y.K."/>
            <person name="Han B.P."/>
            <person name="Song L.R."/>
            <person name="Shu W.S."/>
        </authorList>
    </citation>
    <scope>NUCLEOTIDE SEQUENCE [LARGE SCALE GENOMIC DNA]</scope>
    <source>
        <strain evidence="1 2">FACHB-1050</strain>
    </source>
</reference>
<name>A0ABR8C5E0_9CYAN</name>